<proteinExistence type="predicted"/>
<dbReference type="EMBL" id="UINC01004530">
    <property type="protein sequence ID" value="SVA15005.1"/>
    <property type="molecule type" value="Genomic_DNA"/>
</dbReference>
<name>A0A381TFT4_9ZZZZ</name>
<gene>
    <name evidence="1" type="ORF">METZ01_LOCUS67859</name>
</gene>
<feature type="non-terminal residue" evidence="1">
    <location>
        <position position="25"/>
    </location>
</feature>
<reference evidence="1" key="1">
    <citation type="submission" date="2018-05" db="EMBL/GenBank/DDBJ databases">
        <authorList>
            <person name="Lanie J.A."/>
            <person name="Ng W.-L."/>
            <person name="Kazmierczak K.M."/>
            <person name="Andrzejewski T.M."/>
            <person name="Davidsen T.M."/>
            <person name="Wayne K.J."/>
            <person name="Tettelin H."/>
            <person name="Glass J.I."/>
            <person name="Rusch D."/>
            <person name="Podicherti R."/>
            <person name="Tsui H.-C.T."/>
            <person name="Winkler M.E."/>
        </authorList>
    </citation>
    <scope>NUCLEOTIDE SEQUENCE</scope>
</reference>
<accession>A0A381TFT4</accession>
<dbReference type="AlphaFoldDB" id="A0A381TFT4"/>
<protein>
    <recommendedName>
        <fullName evidence="2">Biopolymer transporter ExbD</fullName>
    </recommendedName>
</protein>
<organism evidence="1">
    <name type="scientific">marine metagenome</name>
    <dbReference type="NCBI Taxonomy" id="408172"/>
    <lineage>
        <taxon>unclassified sequences</taxon>
        <taxon>metagenomes</taxon>
        <taxon>ecological metagenomes</taxon>
    </lineage>
</organism>
<sequence>MAKKRRFKGGEIPTSSMADIAFLLL</sequence>
<evidence type="ECO:0008006" key="2">
    <source>
        <dbReference type="Google" id="ProtNLM"/>
    </source>
</evidence>
<evidence type="ECO:0000313" key="1">
    <source>
        <dbReference type="EMBL" id="SVA15005.1"/>
    </source>
</evidence>